<reference evidence="1" key="1">
    <citation type="submission" date="2017-08" db="EMBL/GenBank/DDBJ databases">
        <authorList>
            <person name="Polle J.E."/>
            <person name="Barry K."/>
            <person name="Cushman J."/>
            <person name="Schmutz J."/>
            <person name="Tran D."/>
            <person name="Hathwaick L.T."/>
            <person name="Yim W.C."/>
            <person name="Jenkins J."/>
            <person name="Mckie-Krisberg Z.M."/>
            <person name="Prochnik S."/>
            <person name="Lindquist E."/>
            <person name="Dockter R.B."/>
            <person name="Adam C."/>
            <person name="Molina H."/>
            <person name="Bunkerborg J."/>
            <person name="Jin E."/>
            <person name="Buchheim M."/>
            <person name="Magnuson J."/>
        </authorList>
    </citation>
    <scope>NUCLEOTIDE SEQUENCE</scope>
    <source>
        <strain evidence="1">CCAP 19/18</strain>
    </source>
</reference>
<evidence type="ECO:0000313" key="1">
    <source>
        <dbReference type="EMBL" id="KAF5837413.1"/>
    </source>
</evidence>
<gene>
    <name evidence="1" type="ORF">DUNSADRAFT_4393</name>
</gene>
<organism evidence="1 2">
    <name type="scientific">Dunaliella salina</name>
    <name type="common">Green alga</name>
    <name type="synonym">Protococcus salinus</name>
    <dbReference type="NCBI Taxonomy" id="3046"/>
    <lineage>
        <taxon>Eukaryota</taxon>
        <taxon>Viridiplantae</taxon>
        <taxon>Chlorophyta</taxon>
        <taxon>core chlorophytes</taxon>
        <taxon>Chlorophyceae</taxon>
        <taxon>CS clade</taxon>
        <taxon>Chlamydomonadales</taxon>
        <taxon>Dunaliellaceae</taxon>
        <taxon>Dunaliella</taxon>
    </lineage>
</organism>
<evidence type="ECO:0000313" key="2">
    <source>
        <dbReference type="Proteomes" id="UP000815325"/>
    </source>
</evidence>
<dbReference type="PANTHER" id="PTHR47587">
    <property type="entry name" value="OS05G0103500 PROTEIN"/>
    <property type="match status" value="1"/>
</dbReference>
<protein>
    <submittedName>
        <fullName evidence="1">Uncharacterized protein</fullName>
    </submittedName>
</protein>
<sequence>GVVNPEVLVLKRQNAQLGTALESSRRVGRFLLKNEEEELQRIGQLTEELLKEHSYPPRPIPCEQERRACVGCYKENSQDPLQCADKVDAYAQCASRAFSLKS</sequence>
<accession>A0ABQ7GS15</accession>
<dbReference type="Proteomes" id="UP000815325">
    <property type="component" value="Unassembled WGS sequence"/>
</dbReference>
<proteinExistence type="predicted"/>
<dbReference type="PROSITE" id="PS51808">
    <property type="entry name" value="CHCH"/>
    <property type="match status" value="1"/>
</dbReference>
<feature type="non-terminal residue" evidence="1">
    <location>
        <position position="1"/>
    </location>
</feature>
<keyword evidence="2" id="KW-1185">Reference proteome</keyword>
<dbReference type="InterPro" id="IPR009069">
    <property type="entry name" value="Cys_alpha_HP_mot_SF"/>
</dbReference>
<dbReference type="EMBL" id="MU069616">
    <property type="protein sequence ID" value="KAF5837413.1"/>
    <property type="molecule type" value="Genomic_DNA"/>
</dbReference>
<dbReference type="PANTHER" id="PTHR47587:SF2">
    <property type="entry name" value="OS05G0103500 PROTEIN"/>
    <property type="match status" value="1"/>
</dbReference>
<name>A0ABQ7GS15_DUNSA</name>
<comment type="caution">
    <text evidence="1">The sequence shown here is derived from an EMBL/GenBank/DDBJ whole genome shotgun (WGS) entry which is preliminary data.</text>
</comment>
<dbReference type="SUPFAM" id="SSF47072">
    <property type="entry name" value="Cysteine alpha-hairpin motif"/>
    <property type="match status" value="1"/>
</dbReference>